<feature type="chain" id="PRO_5007230159" description="Carboxylic ester hydrolase" evidence="3">
    <location>
        <begin position="18"/>
        <end position="568"/>
    </location>
</feature>
<name>A0A136INC0_9PEZI</name>
<dbReference type="EMBL" id="KQ964268">
    <property type="protein sequence ID" value="KXJ86433.1"/>
    <property type="molecule type" value="Genomic_DNA"/>
</dbReference>
<accession>A0A136INC0</accession>
<dbReference type="PROSITE" id="PS00122">
    <property type="entry name" value="CARBOXYLESTERASE_B_1"/>
    <property type="match status" value="1"/>
</dbReference>
<dbReference type="OrthoDB" id="408631at2759"/>
<keyword evidence="3" id="KW-0732">Signal</keyword>
<proteinExistence type="inferred from homology"/>
<dbReference type="InParanoid" id="A0A136INC0"/>
<reference evidence="6" key="1">
    <citation type="submission" date="2016-02" db="EMBL/GenBank/DDBJ databases">
        <title>Draft genome sequence of Microdochium bolleyi, a fungal endophyte of beachgrass.</title>
        <authorList>
            <consortium name="DOE Joint Genome Institute"/>
            <person name="David A.S."/>
            <person name="May G."/>
            <person name="Haridas S."/>
            <person name="Lim J."/>
            <person name="Wang M."/>
            <person name="Labutti K."/>
            <person name="Lipzen A."/>
            <person name="Barry K."/>
            <person name="Grigoriev I.V."/>
        </authorList>
    </citation>
    <scope>NUCLEOTIDE SEQUENCE [LARGE SCALE GENOMIC DNA]</scope>
    <source>
        <strain evidence="6">J235TASD1</strain>
    </source>
</reference>
<dbReference type="GO" id="GO:0016787">
    <property type="term" value="F:hydrolase activity"/>
    <property type="evidence" value="ECO:0007669"/>
    <property type="project" value="UniProtKB-KW"/>
</dbReference>
<dbReference type="SUPFAM" id="SSF53474">
    <property type="entry name" value="alpha/beta-Hydrolases"/>
    <property type="match status" value="1"/>
</dbReference>
<feature type="domain" description="Carboxylesterase type B" evidence="4">
    <location>
        <begin position="22"/>
        <end position="527"/>
    </location>
</feature>
<comment type="similarity">
    <text evidence="1 3">Belongs to the type-B carboxylesterase/lipase family.</text>
</comment>
<sequence>MKFSVATAFALCEAVAAVQQTVDLGYSSFKGTVLDNGITQWLGMPFAAPPVGDLRWRAPRDPAKTQGIQDASKNAPSCIGTGETANANKSEDCLYASVFAPTKATRCSPLPVYVWIMGGGFNQNSGPNSNGTGLIKAAEEDLVVVTFNYRVGTYGFMSNGDTDSEHIDTNMGLLDQRKLLHWVHDNISKFGGDPRRVVIGGASAGGASVTYQLTAYDGKDEGLFAGAAAQSQSFGPVRTAAKSRYQFVNLAKKLGCWDDNHAAGLPEDDKSNDAAILACMRAAPVATIQEVNKNIPYPEIADRSDAKAPLYMWSPMIDGDFIKDLTYTRFREGRYVHVPTIFGDDTNEGTGFAPQTAASQSDSHAFFRAQFPAVTDAQLTVLDELYPNANQSTCPNAGCWWRQAADLYGETRYNCPGLFLAETLSSPSTPSPARTKQQPLYLYQYDVLDPAQEAAGLGVPHTVETFAIWGPENLVNAAPKSYLPGGINAGAIPVMQGYWTSFMRSLDPSAHRAAGSAEWTAWTGGYDEGKRVYISTGGKTAMEKVEQHMPGQVKRCEYLETIAIPLEQ</sequence>
<evidence type="ECO:0000259" key="4">
    <source>
        <dbReference type="Pfam" id="PF00135"/>
    </source>
</evidence>
<gene>
    <name evidence="5" type="ORF">Micbo1qcDRAFT_186098</name>
</gene>
<dbReference type="AlphaFoldDB" id="A0A136INC0"/>
<dbReference type="STRING" id="196109.A0A136INC0"/>
<dbReference type="Pfam" id="PF00135">
    <property type="entry name" value="COesterase"/>
    <property type="match status" value="1"/>
</dbReference>
<protein>
    <recommendedName>
        <fullName evidence="3">Carboxylic ester hydrolase</fullName>
        <ecNumber evidence="3">3.1.1.-</ecNumber>
    </recommendedName>
</protein>
<dbReference type="Gene3D" id="3.40.50.1820">
    <property type="entry name" value="alpha/beta hydrolase"/>
    <property type="match status" value="1"/>
</dbReference>
<dbReference type="InterPro" id="IPR029058">
    <property type="entry name" value="AB_hydrolase_fold"/>
</dbReference>
<evidence type="ECO:0000313" key="6">
    <source>
        <dbReference type="Proteomes" id="UP000070501"/>
    </source>
</evidence>
<keyword evidence="6" id="KW-1185">Reference proteome</keyword>
<evidence type="ECO:0000256" key="1">
    <source>
        <dbReference type="ARBA" id="ARBA00005964"/>
    </source>
</evidence>
<feature type="signal peptide" evidence="3">
    <location>
        <begin position="1"/>
        <end position="17"/>
    </location>
</feature>
<dbReference type="InterPro" id="IPR050309">
    <property type="entry name" value="Type-B_Carboxylest/Lipase"/>
</dbReference>
<dbReference type="InterPro" id="IPR019826">
    <property type="entry name" value="Carboxylesterase_B_AS"/>
</dbReference>
<dbReference type="Proteomes" id="UP000070501">
    <property type="component" value="Unassembled WGS sequence"/>
</dbReference>
<evidence type="ECO:0000256" key="2">
    <source>
        <dbReference type="ARBA" id="ARBA00022801"/>
    </source>
</evidence>
<dbReference type="InterPro" id="IPR002018">
    <property type="entry name" value="CarbesteraseB"/>
</dbReference>
<dbReference type="EC" id="3.1.1.-" evidence="3"/>
<evidence type="ECO:0000313" key="5">
    <source>
        <dbReference type="EMBL" id="KXJ86433.1"/>
    </source>
</evidence>
<dbReference type="ESTHER" id="9pezi-a0a136inc0">
    <property type="family name" value="Fungal_carboxylesterase_lipase"/>
</dbReference>
<evidence type="ECO:0000256" key="3">
    <source>
        <dbReference type="RuleBase" id="RU361235"/>
    </source>
</evidence>
<keyword evidence="2 3" id="KW-0378">Hydrolase</keyword>
<dbReference type="PANTHER" id="PTHR11559">
    <property type="entry name" value="CARBOXYLESTERASE"/>
    <property type="match status" value="1"/>
</dbReference>
<organism evidence="5 6">
    <name type="scientific">Microdochium bolleyi</name>
    <dbReference type="NCBI Taxonomy" id="196109"/>
    <lineage>
        <taxon>Eukaryota</taxon>
        <taxon>Fungi</taxon>
        <taxon>Dikarya</taxon>
        <taxon>Ascomycota</taxon>
        <taxon>Pezizomycotina</taxon>
        <taxon>Sordariomycetes</taxon>
        <taxon>Xylariomycetidae</taxon>
        <taxon>Xylariales</taxon>
        <taxon>Microdochiaceae</taxon>
        <taxon>Microdochium</taxon>
    </lineage>
</organism>